<dbReference type="KEGG" id="mlr:MELLADRAFT_37630"/>
<dbReference type="PROSITE" id="PS51112">
    <property type="entry name" value="AMMECR1"/>
    <property type="match status" value="1"/>
</dbReference>
<evidence type="ECO:0000313" key="2">
    <source>
        <dbReference type="EMBL" id="EGG04134.1"/>
    </source>
</evidence>
<dbReference type="Gene3D" id="3.30.700.20">
    <property type="entry name" value="Hypothetical protein ph0010, domain 1"/>
    <property type="match status" value="1"/>
</dbReference>
<dbReference type="NCBIfam" id="TIGR00296">
    <property type="entry name" value="TIGR00296 family protein"/>
    <property type="match status" value="1"/>
</dbReference>
<feature type="non-terminal residue" evidence="2">
    <location>
        <position position="1"/>
    </location>
</feature>
<dbReference type="VEuPathDB" id="FungiDB:MELLADRAFT_37630"/>
<feature type="domain" description="AMMECR1" evidence="1">
    <location>
        <begin position="1"/>
        <end position="173"/>
    </location>
</feature>
<dbReference type="InterPro" id="IPR027485">
    <property type="entry name" value="AMMECR1_N"/>
</dbReference>
<dbReference type="STRING" id="747676.F4RU73"/>
<accession>F4RU73</accession>
<dbReference type="InterPro" id="IPR036071">
    <property type="entry name" value="AMMECR1_dom_sf"/>
</dbReference>
<dbReference type="HOGENOM" id="CLU_052828_3_1_1"/>
<dbReference type="OrthoDB" id="24630at2759"/>
<dbReference type="RefSeq" id="XP_007412595.1">
    <property type="nucleotide sequence ID" value="XM_007412533.1"/>
</dbReference>
<dbReference type="Proteomes" id="UP000001072">
    <property type="component" value="Unassembled WGS sequence"/>
</dbReference>
<organism evidence="3">
    <name type="scientific">Melampsora larici-populina (strain 98AG31 / pathotype 3-4-7)</name>
    <name type="common">Poplar leaf rust fungus</name>
    <dbReference type="NCBI Taxonomy" id="747676"/>
    <lineage>
        <taxon>Eukaryota</taxon>
        <taxon>Fungi</taxon>
        <taxon>Dikarya</taxon>
        <taxon>Basidiomycota</taxon>
        <taxon>Pucciniomycotina</taxon>
        <taxon>Pucciniomycetes</taxon>
        <taxon>Pucciniales</taxon>
        <taxon>Melampsoraceae</taxon>
        <taxon>Melampsora</taxon>
    </lineage>
</organism>
<dbReference type="InterPro" id="IPR023473">
    <property type="entry name" value="AMMECR1"/>
</dbReference>
<dbReference type="InterPro" id="IPR002733">
    <property type="entry name" value="AMMECR1_domain"/>
</dbReference>
<dbReference type="eggNOG" id="KOG3274">
    <property type="taxonomic scope" value="Eukaryota"/>
</dbReference>
<dbReference type="GeneID" id="18927662"/>
<dbReference type="Pfam" id="PF01871">
    <property type="entry name" value="AMMECR1"/>
    <property type="match status" value="1"/>
</dbReference>
<dbReference type="InParanoid" id="F4RU73"/>
<name>F4RU73_MELLP</name>
<dbReference type="EMBL" id="GL883120">
    <property type="protein sequence ID" value="EGG04134.1"/>
    <property type="molecule type" value="Genomic_DNA"/>
</dbReference>
<dbReference type="PANTHER" id="PTHR13016">
    <property type="entry name" value="AMMECR1 HOMOLOG"/>
    <property type="match status" value="1"/>
</dbReference>
<reference evidence="3" key="1">
    <citation type="journal article" date="2011" name="Proc. Natl. Acad. Sci. U.S.A.">
        <title>Obligate biotrophy features unraveled by the genomic analysis of rust fungi.</title>
        <authorList>
            <person name="Duplessis S."/>
            <person name="Cuomo C.A."/>
            <person name="Lin Y.-C."/>
            <person name="Aerts A."/>
            <person name="Tisserant E."/>
            <person name="Veneault-Fourrey C."/>
            <person name="Joly D.L."/>
            <person name="Hacquard S."/>
            <person name="Amselem J."/>
            <person name="Cantarel B.L."/>
            <person name="Chiu R."/>
            <person name="Coutinho P.M."/>
            <person name="Feau N."/>
            <person name="Field M."/>
            <person name="Frey P."/>
            <person name="Gelhaye E."/>
            <person name="Goldberg J."/>
            <person name="Grabherr M.G."/>
            <person name="Kodira C.D."/>
            <person name="Kohler A."/>
            <person name="Kuees U."/>
            <person name="Lindquist E.A."/>
            <person name="Lucas S.M."/>
            <person name="Mago R."/>
            <person name="Mauceli E."/>
            <person name="Morin E."/>
            <person name="Murat C."/>
            <person name="Pangilinan J.L."/>
            <person name="Park R."/>
            <person name="Pearson M."/>
            <person name="Quesneville H."/>
            <person name="Rouhier N."/>
            <person name="Sakthikumar S."/>
            <person name="Salamov A.A."/>
            <person name="Schmutz J."/>
            <person name="Selles B."/>
            <person name="Shapiro H."/>
            <person name="Tanguay P."/>
            <person name="Tuskan G.A."/>
            <person name="Henrissat B."/>
            <person name="Van de Peer Y."/>
            <person name="Rouze P."/>
            <person name="Ellis J.G."/>
            <person name="Dodds P.N."/>
            <person name="Schein J.E."/>
            <person name="Zhong S."/>
            <person name="Hamelin R.C."/>
            <person name="Grigoriev I.V."/>
            <person name="Szabo L.J."/>
            <person name="Martin F."/>
        </authorList>
    </citation>
    <scope>NUCLEOTIDE SEQUENCE [LARGE SCALE GENOMIC DNA]</scope>
    <source>
        <strain evidence="3">98AG31 / pathotype 3-4-7</strain>
    </source>
</reference>
<evidence type="ECO:0000313" key="3">
    <source>
        <dbReference type="Proteomes" id="UP000001072"/>
    </source>
</evidence>
<proteinExistence type="predicted"/>
<gene>
    <name evidence="2" type="ORF">MELLADRAFT_37630</name>
</gene>
<protein>
    <recommendedName>
        <fullName evidence="1">AMMECR1 domain-containing protein</fullName>
    </recommendedName>
</protein>
<dbReference type="SUPFAM" id="SSF143447">
    <property type="entry name" value="AMMECR1-like"/>
    <property type="match status" value="1"/>
</dbReference>
<dbReference type="FunCoup" id="F4RU73">
    <property type="interactions" value="511"/>
</dbReference>
<keyword evidence="3" id="KW-1185">Reference proteome</keyword>
<evidence type="ECO:0000259" key="1">
    <source>
        <dbReference type="PROSITE" id="PS51112"/>
    </source>
</evidence>
<dbReference type="AlphaFoldDB" id="F4RU73"/>
<dbReference type="PANTHER" id="PTHR13016:SF0">
    <property type="entry name" value="AMME SYNDROME CANDIDATE GENE 1 PROTEIN"/>
    <property type="match status" value="1"/>
</dbReference>
<sequence>SPLFVTWNVVRNGHHPRLRGCIGNFSPSPINEGLKDYALISALKDHRFPPVSLPELKKLSCTVSLLHSFEDCQGVTDWTIGKHGIYIHLPDPSYYPLPNSKSPPDSESHTLSATYLPDVALEQEWVHLEAIDSAIRKAGWDGPIDKALRDTLIIERYQSSKWTATYHEFEEWRSLMGCPV</sequence>